<evidence type="ECO:0000256" key="1">
    <source>
        <dbReference type="RuleBase" id="RU000487"/>
    </source>
</evidence>
<dbReference type="CDD" id="cd10210">
    <property type="entry name" value="ASKHA_NBD_Arp6"/>
    <property type="match status" value="1"/>
</dbReference>
<dbReference type="SMART" id="SM00268">
    <property type="entry name" value="ACTIN"/>
    <property type="match status" value="1"/>
</dbReference>
<proteinExistence type="inferred from homology"/>
<name>A0ABP0EEX7_9ASCO</name>
<dbReference type="PANTHER" id="PTHR11937">
    <property type="entry name" value="ACTIN"/>
    <property type="match status" value="1"/>
</dbReference>
<gene>
    <name evidence="2" type="primary">ARP6</name>
    <name evidence="2" type="ORF">CAAN4_D05006</name>
</gene>
<dbReference type="Gene3D" id="3.90.640.10">
    <property type="entry name" value="Actin, Chain A, domain 4"/>
    <property type="match status" value="1"/>
</dbReference>
<dbReference type="Pfam" id="PF00022">
    <property type="entry name" value="Actin"/>
    <property type="match status" value="1"/>
</dbReference>
<dbReference type="InterPro" id="IPR004000">
    <property type="entry name" value="Actin"/>
</dbReference>
<dbReference type="Gene3D" id="3.30.420.40">
    <property type="match status" value="2"/>
</dbReference>
<dbReference type="Proteomes" id="UP001497600">
    <property type="component" value="Chromosome D"/>
</dbReference>
<protein>
    <submittedName>
        <fullName evidence="2">Actin-like protein Arp6p</fullName>
    </submittedName>
</protein>
<sequence length="429" mass="49079">MKNLVVDNGSYTVKCGFSGDQKSPQITANTVVRTRDGAIHTGNAYLSQHSQYSGMLFKRPHEQGNLTSWEIERPVWDIAFEELRVDAKDTRLILSETPFQLPQLSINTDQIVFEEYGFDSYYRAVPQALVDWVEHDEAEGENGVNSSEQKLTRKSTKKDVKPIKSNFSLIIDSGFNCTWIVPMLYNNVYWKGVRKFPLGGRAINGLLRELISFRHYDVSDEAVLINTIKESTCFMAQDYKKTLSNRSSHDCVFVLPDFKTTTTGYIRDDSTKRSKNSDDSEQQVLHLSDERFTPSEAFYHPEIIFNSSTSNSSKIHSSTFKNLTDLIVESLMTCPVATRPMLSANISIVGGTSKMKNFKERLSHELTSELPMDWTVRIRENRYDSIDMAWHGGVSLSEDDRLNDVCISKKEYFEHGPNWCQRQFGFKNQ</sequence>
<reference evidence="2 3" key="1">
    <citation type="submission" date="2024-01" db="EMBL/GenBank/DDBJ databases">
        <authorList>
            <consortium name="Genoscope - CEA"/>
            <person name="William W."/>
        </authorList>
    </citation>
    <scope>NUCLEOTIDE SEQUENCE [LARGE SCALE GENOMIC DNA]</scope>
    <source>
        <strain evidence="2 3">29B2s-10</strain>
    </source>
</reference>
<organism evidence="2 3">
    <name type="scientific">[Candida] anglica</name>
    <dbReference type="NCBI Taxonomy" id="148631"/>
    <lineage>
        <taxon>Eukaryota</taxon>
        <taxon>Fungi</taxon>
        <taxon>Dikarya</taxon>
        <taxon>Ascomycota</taxon>
        <taxon>Saccharomycotina</taxon>
        <taxon>Pichiomycetes</taxon>
        <taxon>Debaryomycetaceae</taxon>
        <taxon>Kurtzmaniella</taxon>
    </lineage>
</organism>
<dbReference type="EMBL" id="OZ004256">
    <property type="protein sequence ID" value="CAK7903532.1"/>
    <property type="molecule type" value="Genomic_DNA"/>
</dbReference>
<keyword evidence="3" id="KW-1185">Reference proteome</keyword>
<dbReference type="InterPro" id="IPR043129">
    <property type="entry name" value="ATPase_NBD"/>
</dbReference>
<comment type="similarity">
    <text evidence="1">Belongs to the actin family.</text>
</comment>
<evidence type="ECO:0000313" key="3">
    <source>
        <dbReference type="Proteomes" id="UP001497600"/>
    </source>
</evidence>
<accession>A0ABP0EEX7</accession>
<dbReference type="SUPFAM" id="SSF53067">
    <property type="entry name" value="Actin-like ATPase domain"/>
    <property type="match status" value="2"/>
</dbReference>
<evidence type="ECO:0000313" key="2">
    <source>
        <dbReference type="EMBL" id="CAK7903532.1"/>
    </source>
</evidence>